<protein>
    <submittedName>
        <fullName evidence="2">Uncharacterized protein</fullName>
    </submittedName>
</protein>
<accession>A0A915KVA0</accession>
<dbReference type="AlphaFoldDB" id="A0A915KVA0"/>
<reference evidence="2" key="1">
    <citation type="submission" date="2022-11" db="UniProtKB">
        <authorList>
            <consortium name="WormBaseParasite"/>
        </authorList>
    </citation>
    <scope>IDENTIFICATION</scope>
</reference>
<organism evidence="1 2">
    <name type="scientific">Romanomermis culicivorax</name>
    <name type="common">Nematode worm</name>
    <dbReference type="NCBI Taxonomy" id="13658"/>
    <lineage>
        <taxon>Eukaryota</taxon>
        <taxon>Metazoa</taxon>
        <taxon>Ecdysozoa</taxon>
        <taxon>Nematoda</taxon>
        <taxon>Enoplea</taxon>
        <taxon>Dorylaimia</taxon>
        <taxon>Mermithida</taxon>
        <taxon>Mermithoidea</taxon>
        <taxon>Mermithidae</taxon>
        <taxon>Romanomermis</taxon>
    </lineage>
</organism>
<evidence type="ECO:0000313" key="2">
    <source>
        <dbReference type="WBParaSite" id="nRc.2.0.1.t42403-RA"/>
    </source>
</evidence>
<dbReference type="WBParaSite" id="nRc.2.0.1.t42403-RA">
    <property type="protein sequence ID" value="nRc.2.0.1.t42403-RA"/>
    <property type="gene ID" value="nRc.2.0.1.g42403"/>
</dbReference>
<dbReference type="Proteomes" id="UP000887565">
    <property type="component" value="Unplaced"/>
</dbReference>
<keyword evidence="1" id="KW-1185">Reference proteome</keyword>
<evidence type="ECO:0000313" key="1">
    <source>
        <dbReference type="Proteomes" id="UP000887565"/>
    </source>
</evidence>
<name>A0A915KVA0_ROMCU</name>
<sequence>MRNKNCQKQQNFGQNLKFFETNSQLKSFLAEKLKNSEVFDEKRFENHFLVEKMLKREEI</sequence>
<proteinExistence type="predicted"/>